<comment type="caution">
    <text evidence="4">The sequence shown here is derived from an EMBL/GenBank/DDBJ whole genome shotgun (WGS) entry which is preliminary data.</text>
</comment>
<keyword evidence="5" id="KW-1185">Reference proteome</keyword>
<reference evidence="4 5" key="1">
    <citation type="submission" date="2014-12" db="EMBL/GenBank/DDBJ databases">
        <title>Genome sequence of Flavobacterium beibuense RSKm HC5.</title>
        <authorList>
            <person name="Kim J.F."/>
            <person name="Song J.Y."/>
            <person name="Kwak M.-J."/>
            <person name="Lee S.-W."/>
        </authorList>
    </citation>
    <scope>NUCLEOTIDE SEQUENCE [LARGE SCALE GENOMIC DNA]</scope>
    <source>
        <strain evidence="4 5">RSKm HC5</strain>
    </source>
</reference>
<sequence>MKNLRTAALTAATALLLPSSARSQSFADEMESLHGTLEQLYDEMMPLCSGLIGVAQGIAGFAAIWYIASRVWRHLANAEPIDFYPLFRPFVIGFCITIFPSVLALINGVMKPTVTATAGMVEDSNKAIEVLLQRKEEAIKTTDTWQMYVGEDGDGDKERWYKYTHDGAEFSDQGIFERMDTGMQFYMAKMSYNFRNSVKEWMSEVLRVLFEAASLCIDTLRTFQLVVLSILGPLVFGIAVFDGFQHTLTVWIARYINIFLWLPVANIFGSIIGKIQEKMLLIDIDQVNEYGDTFFSRTDMAYLVFMIIGIVGYFTVPSVANYIVHAAGGGALPQKVTNVFTSAATSTVSNTAGAASASTGMAADAMGNAASKLWQSMSGRGGSSEYFDDKDKYMGDKLKGNS</sequence>
<feature type="transmembrane region" description="Helical" evidence="1">
    <location>
        <begin position="47"/>
        <end position="68"/>
    </location>
</feature>
<dbReference type="AlphaFoldDB" id="A0A444WER5"/>
<dbReference type="RefSeq" id="WP_129750083.1">
    <property type="nucleotide sequence ID" value="NZ_JUIW01000003.1"/>
</dbReference>
<feature type="signal peptide" evidence="2">
    <location>
        <begin position="1"/>
        <end position="23"/>
    </location>
</feature>
<name>A0A444WER5_9FLAO</name>
<evidence type="ECO:0000313" key="5">
    <source>
        <dbReference type="Proteomes" id="UP000289775"/>
    </source>
</evidence>
<keyword evidence="1" id="KW-0472">Membrane</keyword>
<feature type="transmembrane region" description="Helical" evidence="1">
    <location>
        <begin position="223"/>
        <end position="244"/>
    </location>
</feature>
<evidence type="ECO:0000259" key="3">
    <source>
        <dbReference type="Pfam" id="PF07863"/>
    </source>
</evidence>
<feature type="domain" description="Conjugative transposon TraJ C-terminal" evidence="3">
    <location>
        <begin position="29"/>
        <end position="400"/>
    </location>
</feature>
<dbReference type="InterPro" id="IPR022393">
    <property type="entry name" value="Conjugative_transposon_TraJ"/>
</dbReference>
<dbReference type="NCBIfam" id="TIGR03782">
    <property type="entry name" value="Bac_Flav_CT_J"/>
    <property type="match status" value="1"/>
</dbReference>
<dbReference type="InterPro" id="IPR012424">
    <property type="entry name" value="Conjugative_transposon_TraJ_C"/>
</dbReference>
<dbReference type="Pfam" id="PF07863">
    <property type="entry name" value="CtnDOT_TraJ"/>
    <property type="match status" value="1"/>
</dbReference>
<protein>
    <submittedName>
        <fullName evidence="4">Conjugative transposon protein TraJ</fullName>
    </submittedName>
</protein>
<keyword evidence="1" id="KW-0812">Transmembrane</keyword>
<feature type="transmembrane region" description="Helical" evidence="1">
    <location>
        <begin position="89"/>
        <end position="110"/>
    </location>
</feature>
<evidence type="ECO:0000256" key="2">
    <source>
        <dbReference type="SAM" id="SignalP"/>
    </source>
</evidence>
<accession>A0A444WER5</accession>
<keyword evidence="2" id="KW-0732">Signal</keyword>
<dbReference type="Proteomes" id="UP000289775">
    <property type="component" value="Unassembled WGS sequence"/>
</dbReference>
<evidence type="ECO:0000313" key="4">
    <source>
        <dbReference type="EMBL" id="RYJ44309.1"/>
    </source>
</evidence>
<feature type="chain" id="PRO_5019221462" evidence="2">
    <location>
        <begin position="24"/>
        <end position="402"/>
    </location>
</feature>
<keyword evidence="1" id="KW-1133">Transmembrane helix</keyword>
<feature type="transmembrane region" description="Helical" evidence="1">
    <location>
        <begin position="300"/>
        <end position="324"/>
    </location>
</feature>
<gene>
    <name evidence="4" type="ORF">NU09_0919</name>
</gene>
<evidence type="ECO:0000256" key="1">
    <source>
        <dbReference type="SAM" id="Phobius"/>
    </source>
</evidence>
<dbReference type="OrthoDB" id="1147144at2"/>
<dbReference type="EMBL" id="JUIW01000003">
    <property type="protein sequence ID" value="RYJ44309.1"/>
    <property type="molecule type" value="Genomic_DNA"/>
</dbReference>
<proteinExistence type="predicted"/>
<feature type="transmembrane region" description="Helical" evidence="1">
    <location>
        <begin position="251"/>
        <end position="272"/>
    </location>
</feature>
<organism evidence="4 5">
    <name type="scientific">Flavobacterium beibuense</name>
    <dbReference type="NCBI Taxonomy" id="657326"/>
    <lineage>
        <taxon>Bacteria</taxon>
        <taxon>Pseudomonadati</taxon>
        <taxon>Bacteroidota</taxon>
        <taxon>Flavobacteriia</taxon>
        <taxon>Flavobacteriales</taxon>
        <taxon>Flavobacteriaceae</taxon>
        <taxon>Flavobacterium</taxon>
    </lineage>
</organism>